<feature type="region of interest" description="Disordered" evidence="1">
    <location>
        <begin position="1"/>
        <end position="21"/>
    </location>
</feature>
<keyword evidence="3" id="KW-1185">Reference proteome</keyword>
<dbReference type="AlphaFoldDB" id="A0A212T456"/>
<feature type="compositionally biased region" description="Basic and acidic residues" evidence="1">
    <location>
        <begin position="1"/>
        <end position="11"/>
    </location>
</feature>
<accession>A0A212T456</accession>
<evidence type="ECO:0000256" key="1">
    <source>
        <dbReference type="SAM" id="MobiDB-lite"/>
    </source>
</evidence>
<evidence type="ECO:0000313" key="2">
    <source>
        <dbReference type="EMBL" id="SNC60795.1"/>
    </source>
</evidence>
<dbReference type="OrthoDB" id="893763at2"/>
<organism evidence="2 3">
    <name type="scientific">Hymenobacter gelipurpurascens</name>
    <dbReference type="NCBI Taxonomy" id="89968"/>
    <lineage>
        <taxon>Bacteria</taxon>
        <taxon>Pseudomonadati</taxon>
        <taxon>Bacteroidota</taxon>
        <taxon>Cytophagia</taxon>
        <taxon>Cytophagales</taxon>
        <taxon>Hymenobacteraceae</taxon>
        <taxon>Hymenobacter</taxon>
    </lineage>
</organism>
<gene>
    <name evidence="2" type="ORF">SAMN06265337_0334</name>
</gene>
<proteinExistence type="predicted"/>
<dbReference type="EMBL" id="FYEW01000001">
    <property type="protein sequence ID" value="SNC60795.1"/>
    <property type="molecule type" value="Genomic_DNA"/>
</dbReference>
<protein>
    <submittedName>
        <fullName evidence="2">Uncharacterized protein</fullName>
    </submittedName>
</protein>
<evidence type="ECO:0000313" key="3">
    <source>
        <dbReference type="Proteomes" id="UP000198131"/>
    </source>
</evidence>
<dbReference type="Proteomes" id="UP000198131">
    <property type="component" value="Unassembled WGS sequence"/>
</dbReference>
<sequence length="153" mass="16551">MNTPFHLDDHKRRSQPLAPPPERYFEQLPMRVMARVQPDAAPGLAGSWGWLQQLSAPVRTALASAVVLGGFAASFFLNQPSSTPIPRYSVASLAAVPQAEMVQYLLASEQRVTLTDLAEVASPALATPDAYLQASPAELQDALDAQPSDETYF</sequence>
<name>A0A212T456_9BACT</name>
<reference evidence="3" key="1">
    <citation type="submission" date="2017-06" db="EMBL/GenBank/DDBJ databases">
        <authorList>
            <person name="Varghese N."/>
            <person name="Submissions S."/>
        </authorList>
    </citation>
    <scope>NUCLEOTIDE SEQUENCE [LARGE SCALE GENOMIC DNA]</scope>
    <source>
        <strain evidence="3">DSM 11116</strain>
    </source>
</reference>
<dbReference type="RefSeq" id="WP_088841686.1">
    <property type="nucleotide sequence ID" value="NZ_FYEW01000001.1"/>
</dbReference>